<dbReference type="InterPro" id="IPR017853">
    <property type="entry name" value="GH"/>
</dbReference>
<dbReference type="GO" id="GO:0004557">
    <property type="term" value="F:alpha-galactosidase activity"/>
    <property type="evidence" value="ECO:0007669"/>
    <property type="project" value="InterPro"/>
</dbReference>
<dbReference type="EMBL" id="CP051680">
    <property type="protein sequence ID" value="QJD82733.1"/>
    <property type="molecule type" value="Genomic_DNA"/>
</dbReference>
<evidence type="ECO:0000313" key="2">
    <source>
        <dbReference type="Proteomes" id="UP000502248"/>
    </source>
</evidence>
<dbReference type="Gene3D" id="3.20.20.70">
    <property type="entry name" value="Aldolase class I"/>
    <property type="match status" value="1"/>
</dbReference>
<dbReference type="InterPro" id="IPR002252">
    <property type="entry name" value="Glyco_hydro_36"/>
</dbReference>
<reference evidence="1 2" key="1">
    <citation type="submission" date="2020-04" db="EMBL/GenBank/DDBJ databases">
        <title>Genome sequencing of novel species.</title>
        <authorList>
            <person name="Heo J."/>
            <person name="Kim S.-J."/>
            <person name="Kim J.-S."/>
            <person name="Hong S.-B."/>
            <person name="Kwon S.-W."/>
        </authorList>
    </citation>
    <scope>NUCLEOTIDE SEQUENCE [LARGE SCALE GENOMIC DNA]</scope>
    <source>
        <strain evidence="1 2">MFER-1</strain>
    </source>
</reference>
<organism evidence="1 2">
    <name type="scientific">Cohnella herbarum</name>
    <dbReference type="NCBI Taxonomy" id="2728023"/>
    <lineage>
        <taxon>Bacteria</taxon>
        <taxon>Bacillati</taxon>
        <taxon>Bacillota</taxon>
        <taxon>Bacilli</taxon>
        <taxon>Bacillales</taxon>
        <taxon>Paenibacillaceae</taxon>
        <taxon>Cohnella</taxon>
    </lineage>
</organism>
<dbReference type="Gene3D" id="2.70.98.60">
    <property type="entry name" value="alpha-galactosidase from lactobacil brevis"/>
    <property type="match status" value="1"/>
</dbReference>
<evidence type="ECO:0000313" key="1">
    <source>
        <dbReference type="EMBL" id="QJD82733.1"/>
    </source>
</evidence>
<proteinExistence type="predicted"/>
<dbReference type="PRINTS" id="PR00743">
    <property type="entry name" value="GLHYDRLASE36"/>
</dbReference>
<dbReference type="Proteomes" id="UP000502248">
    <property type="component" value="Chromosome"/>
</dbReference>
<dbReference type="CDD" id="cd14791">
    <property type="entry name" value="GH36"/>
    <property type="match status" value="1"/>
</dbReference>
<keyword evidence="2" id="KW-1185">Reference proteome</keyword>
<sequence length="757" mass="84581">MKDHTNRMTIEHEGMHISFAHTEKGWMQVTLNPAKELRERVPGIPFPNFELAIAGRQYGNNPALISGLTALPSEMKLVSHSADAEGLQLQYRHEQLRLKVQVDMRFIPGAAAIRQTTAVTNEGDSPVVLTHLSSMCMQGVATDGLLPWYDKRKIRVHYCRQTWNGEGQWRFGDLEELGLYPTSVHPSTSAVHFSSVGSWSTGKLLPLIVLEDLETGKAWYCQLETSANWHLEIGHRGSWSDDRGGLFIHADGADERFGGWSKQLLPGESYESIPAGFGCCDGDFADAIRELTTYRRYLTKGLYGDMPTAPVVYNDYMNALWGDPSKEKLTPLVDAAAAAGCEYFCIDAGWFSEIGLSWGSGLGDWQASRNRFGEGGLESFLAYIADKGMKPGLWLEMEVCGDDAALAAKPDDWFIRRYGIRVGGGLRSFLHFGHPDVQSYMHSVIDRLVGMGVRYFKNDYNLCIGPGDDTGCKAAAEGLRQAMADFYRFIDEVRVRHPQVMLENCGSGGMRADYEALTHFHLQSSSDQEDYRKYPSIIGGSLAAVLPEQLGIWAYPYPLLYTDLPNPECIKETSRLAAMTDGEQTIFNMVNGMCGNLYLSGHLHLADKTNRVLIAEAVELYKRERSFISQAYPFWPLGFTRISDRLNWAAVGLASLDHSRLLLSVWRLGDGDEYRTIPLVTLNGRSGIGELQAEIVQLYPCEGYEVDCHYSPKTEQLTVRMPKPYQARLFEIRFAVNTAVADTERLKRGNSCIISNT</sequence>
<dbReference type="Pfam" id="PF02065">
    <property type="entry name" value="Melibiase"/>
    <property type="match status" value="1"/>
</dbReference>
<dbReference type="RefSeq" id="WP_169279029.1">
    <property type="nucleotide sequence ID" value="NZ_CP051680.1"/>
</dbReference>
<accession>A0A7Z2ZK94</accession>
<dbReference type="SUPFAM" id="SSF51445">
    <property type="entry name" value="(Trans)glycosidases"/>
    <property type="match status" value="1"/>
</dbReference>
<gene>
    <name evidence="1" type="ORF">HH215_05760</name>
</gene>
<dbReference type="InterPro" id="IPR013785">
    <property type="entry name" value="Aldolase_TIM"/>
</dbReference>
<dbReference type="InterPro" id="IPR038417">
    <property type="entry name" value="Alpga-gal_N_sf"/>
</dbReference>
<protein>
    <submittedName>
        <fullName evidence="1">Alpha-galactosidase</fullName>
    </submittedName>
</protein>
<dbReference type="AlphaFoldDB" id="A0A7Z2ZK94"/>
<dbReference type="KEGG" id="cheb:HH215_05760"/>
<name>A0A7Z2ZK94_9BACL</name>
<dbReference type="GO" id="GO:0016052">
    <property type="term" value="P:carbohydrate catabolic process"/>
    <property type="evidence" value="ECO:0007669"/>
    <property type="project" value="InterPro"/>
</dbReference>